<dbReference type="RefSeq" id="YP_009302616.1">
    <property type="nucleotide sequence ID" value="NC_031245.1"/>
</dbReference>
<organism evidence="1 2">
    <name type="scientific">Bacillus phage SP-15</name>
    <dbReference type="NCBI Taxonomy" id="1792032"/>
    <lineage>
        <taxon>Viruses</taxon>
        <taxon>Duplodnaviria</taxon>
        <taxon>Heunggongvirae</taxon>
        <taxon>Uroviricota</taxon>
        <taxon>Caudoviricetes</taxon>
        <taxon>Thornevirus</taxon>
        <taxon>Thornevirus SP15</taxon>
    </lineage>
</organism>
<keyword evidence="2" id="KW-1185">Reference proteome</keyword>
<evidence type="ECO:0000313" key="1">
    <source>
        <dbReference type="EMBL" id="AMM45027.1"/>
    </source>
</evidence>
<dbReference type="KEGG" id="vg:29125168"/>
<dbReference type="EMBL" id="KT624200">
    <property type="protein sequence ID" value="AMM45027.1"/>
    <property type="molecule type" value="Genomic_DNA"/>
</dbReference>
<sequence length="156" mass="17673">MVETLNRAIGSTYWDYTDIPPDPIVVPLELEITKEIIVRSDWVMNIENNYVFQAGLVTNAAVYDGDIMYSINNCRLATNEEIEQAMMEDIKKNTKFRISKAVQLSLTNDKSKVKDKDNPKVLTVLTNGNYSIDTLLEVLDKTDLELVVIPKEATSK</sequence>
<proteinExistence type="predicted"/>
<reference evidence="1 2" key="1">
    <citation type="submission" date="2015-08" db="EMBL/GenBank/DDBJ databases">
        <authorList>
            <person name="Babu N.S."/>
            <person name="Beckwith C.J."/>
            <person name="Beseler K.G."/>
            <person name="Brison A."/>
            <person name="Carone J.V."/>
            <person name="Caskin T.P."/>
            <person name="Diamond M."/>
            <person name="Durham M.E."/>
            <person name="Foxe J.M."/>
            <person name="Go M."/>
            <person name="Henderson B.A."/>
            <person name="Jones I.B."/>
            <person name="McGettigan J.A."/>
            <person name="Micheletti S.J."/>
            <person name="Nasrallah M.E."/>
            <person name="Ortiz D."/>
            <person name="Piller C.R."/>
            <person name="Privatt S.R."/>
            <person name="Schneider S.L."/>
            <person name="Sharp S."/>
            <person name="Smith T.C."/>
            <person name="Stanton J.D."/>
            <person name="Ullery H.E."/>
            <person name="Wilson R.J."/>
            <person name="Serrano M.G."/>
            <person name="Buck G."/>
            <person name="Lee V."/>
            <person name="Wang Y."/>
            <person name="Carvalho R."/>
            <person name="Voegtly L."/>
            <person name="Shi R."/>
            <person name="Duckworth R."/>
            <person name="Johnson A."/>
            <person name="Loviza R."/>
            <person name="Walstead R."/>
            <person name="Shah Z."/>
            <person name="Kiflezghi M."/>
            <person name="Wade K."/>
            <person name="Ball S.L."/>
            <person name="Bradley K.W."/>
            <person name="Asai D.J."/>
            <person name="Bowman C.A."/>
            <person name="Russell D.A."/>
            <person name="Pope W.H."/>
            <person name="Jacobs-Sera D."/>
            <person name="Hendrix R.W."/>
            <person name="Hatfull G.F."/>
        </authorList>
    </citation>
    <scope>NUCLEOTIDE SEQUENCE [LARGE SCALE GENOMIC DNA]</scope>
</reference>
<evidence type="ECO:0000313" key="2">
    <source>
        <dbReference type="Proteomes" id="UP000203261"/>
    </source>
</evidence>
<protein>
    <submittedName>
        <fullName evidence="1">Uncharacterized protein</fullName>
    </submittedName>
</protein>
<name>A0A127AWQ9_9CAUD</name>
<dbReference type="GeneID" id="29125168"/>
<gene>
    <name evidence="1" type="ORF">SP15_225</name>
</gene>
<accession>A0A127AWQ9</accession>
<dbReference type="Proteomes" id="UP000203261">
    <property type="component" value="Segment"/>
</dbReference>